<accession>A0A9Q3UIZ8</accession>
<evidence type="ECO:0000313" key="4">
    <source>
        <dbReference type="Proteomes" id="UP001108027"/>
    </source>
</evidence>
<dbReference type="EMBL" id="JAJGNA010000001">
    <property type="protein sequence ID" value="MCC4307085.1"/>
    <property type="molecule type" value="Genomic_DNA"/>
</dbReference>
<dbReference type="GO" id="GO:0006302">
    <property type="term" value="P:double-strand break repair"/>
    <property type="evidence" value="ECO:0007669"/>
    <property type="project" value="InterPro"/>
</dbReference>
<dbReference type="Pfam" id="PF13476">
    <property type="entry name" value="AAA_23"/>
    <property type="match status" value="1"/>
</dbReference>
<dbReference type="PANTHER" id="PTHR32114:SF2">
    <property type="entry name" value="ABC TRANSPORTER ABCH.3"/>
    <property type="match status" value="1"/>
</dbReference>
<evidence type="ECO:0000259" key="2">
    <source>
        <dbReference type="Pfam" id="PF13476"/>
    </source>
</evidence>
<proteinExistence type="predicted"/>
<feature type="domain" description="Rad50/SbcC-type AAA" evidence="2">
    <location>
        <begin position="6"/>
        <end position="240"/>
    </location>
</feature>
<reference evidence="3" key="1">
    <citation type="submission" date="2021-10" db="EMBL/GenBank/DDBJ databases">
        <title>The diversity and Nitrogen Metabolism of Culturable Nitrate-Utilizing Bacteria Within the Oxygen Minimum Zone of the Changjiang (Yangtze River)Estuary.</title>
        <authorList>
            <person name="Zhang D."/>
            <person name="Zheng J."/>
            <person name="Liu S."/>
            <person name="He W."/>
        </authorList>
    </citation>
    <scope>NUCLEOTIDE SEQUENCE</scope>
    <source>
        <strain evidence="3">FXH-223</strain>
    </source>
</reference>
<dbReference type="SUPFAM" id="SSF52540">
    <property type="entry name" value="P-loop containing nucleoside triphosphate hydrolases"/>
    <property type="match status" value="1"/>
</dbReference>
<name>A0A9Q3UIZ8_9GAMM</name>
<dbReference type="Proteomes" id="UP001108027">
    <property type="component" value="Unassembled WGS sequence"/>
</dbReference>
<dbReference type="InterPro" id="IPR038729">
    <property type="entry name" value="Rad50/SbcC_AAA"/>
</dbReference>
<dbReference type="Gene3D" id="3.40.50.300">
    <property type="entry name" value="P-loop containing nucleotide triphosphate hydrolases"/>
    <property type="match status" value="2"/>
</dbReference>
<dbReference type="GO" id="GO:0016887">
    <property type="term" value="F:ATP hydrolysis activity"/>
    <property type="evidence" value="ECO:0007669"/>
    <property type="project" value="InterPro"/>
</dbReference>
<keyword evidence="1" id="KW-0175">Coiled coil</keyword>
<comment type="caution">
    <text evidence="3">The sequence shown here is derived from an EMBL/GenBank/DDBJ whole genome shotgun (WGS) entry which is preliminary data.</text>
</comment>
<dbReference type="AlphaFoldDB" id="A0A9Q3UIZ8"/>
<dbReference type="PANTHER" id="PTHR32114">
    <property type="entry name" value="ABC TRANSPORTER ABCH.3"/>
    <property type="match status" value="1"/>
</dbReference>
<dbReference type="NCBIfam" id="TIGR03185">
    <property type="entry name" value="DNA_S_dndD"/>
    <property type="match status" value="1"/>
</dbReference>
<feature type="coiled-coil region" evidence="1">
    <location>
        <begin position="392"/>
        <end position="456"/>
    </location>
</feature>
<evidence type="ECO:0000256" key="1">
    <source>
        <dbReference type="SAM" id="Coils"/>
    </source>
</evidence>
<sequence>MLIKELVLKNFRVYSGENRFDLSPRKRYGKSRPIVLFGGLNGAGKTSILSGVRLALYGKASLGPSVSQKRYEEYLRDSIHRNRRTGRSGSEAAVELSFSYAKLGTDSEFHVRRSWRRTSKSVKEDLHIYENGNPVKGLSYDQAQNFLNELIPIGVSDLFFFDGEKIAELADDTGGHALEQSIKKLLGLDVVERLSGDLTVLNRNLARKSSQKEIQEEIQVEKKNLDAHRSIIEEIRQEISTLGGKRSELAMHTKQLQKALEDRGGHFSSSRKDIERQVDSLNDKRQETITNIMEYLSDAAPIALAESFTRRLGEQLEDDLEAIAKQQELKSAAAYRAKLKAALKGKLKDESLIEVDSAFATLLQTDEKMHAEPIHDVTPAQASGIHSTFRLAADQSERAKALFSDLDNIEEDLDELGAALARAPDDSLIKADFDKLQKAQQELGGIDAQLDGLRSRAREEAGKALDNARRLDKLYEEAARHSDQSRVLQYISNANQLLSEFVDKTAKEKISDLEKQFTECFSRLARKDDLDLHIRVDPTTFNVDLVTSDGSLAAKDELSAGEKQIFAISILEALAKTSGRQLPMIVDTPLGRLDSHHRGKLIEGYFPTASHQMIVLSTDTEVDESFYKALSPDISRAYKLEYDSKTGATEAHEGYFWQSRKAG</sequence>
<keyword evidence="4" id="KW-1185">Reference proteome</keyword>
<dbReference type="InterPro" id="IPR027417">
    <property type="entry name" value="P-loop_NTPase"/>
</dbReference>
<gene>
    <name evidence="3" type="primary">dndD</name>
    <name evidence="3" type="ORF">LL252_00755</name>
</gene>
<organism evidence="3 4">
    <name type="scientific">Alloalcanivorax marinus</name>
    <dbReference type="NCBI Taxonomy" id="1177169"/>
    <lineage>
        <taxon>Bacteria</taxon>
        <taxon>Pseudomonadati</taxon>
        <taxon>Pseudomonadota</taxon>
        <taxon>Gammaproteobacteria</taxon>
        <taxon>Oceanospirillales</taxon>
        <taxon>Alcanivoracaceae</taxon>
        <taxon>Alloalcanivorax</taxon>
    </lineage>
</organism>
<protein>
    <submittedName>
        <fullName evidence="3">DNA sulfur modification protein DndD</fullName>
    </submittedName>
</protein>
<dbReference type="InterPro" id="IPR017599">
    <property type="entry name" value="DNA_S_DndD"/>
</dbReference>
<dbReference type="RefSeq" id="WP_228232222.1">
    <property type="nucleotide sequence ID" value="NZ_JAJGNA010000001.1"/>
</dbReference>
<evidence type="ECO:0000313" key="3">
    <source>
        <dbReference type="EMBL" id="MCC4307085.1"/>
    </source>
</evidence>